<evidence type="ECO:0000259" key="2">
    <source>
        <dbReference type="Pfam" id="PF03959"/>
    </source>
</evidence>
<evidence type="ECO:0000313" key="3">
    <source>
        <dbReference type="EMBL" id="KGO61501.1"/>
    </source>
</evidence>
<keyword evidence="1" id="KW-0378">Hydrolase</keyword>
<dbReference type="Pfam" id="PF12311">
    <property type="entry name" value="DUF3632"/>
    <property type="match status" value="1"/>
</dbReference>
<dbReference type="AlphaFoldDB" id="A0A0A2K355"/>
<dbReference type="InterPro" id="IPR005645">
    <property type="entry name" value="FSH-like_dom"/>
</dbReference>
<feature type="domain" description="Serine hydrolase" evidence="2">
    <location>
        <begin position="1"/>
        <end position="239"/>
    </location>
</feature>
<protein>
    <recommendedName>
        <fullName evidence="2">Serine hydrolase domain-containing protein</fullName>
    </recommendedName>
</protein>
<accession>A0A0A2K355</accession>
<organism evidence="3 4">
    <name type="scientific">Penicillium expansum</name>
    <name type="common">Blue mold rot fungus</name>
    <dbReference type="NCBI Taxonomy" id="27334"/>
    <lineage>
        <taxon>Eukaryota</taxon>
        <taxon>Fungi</taxon>
        <taxon>Dikarya</taxon>
        <taxon>Ascomycota</taxon>
        <taxon>Pezizomycotina</taxon>
        <taxon>Eurotiomycetes</taxon>
        <taxon>Eurotiomycetidae</taxon>
        <taxon>Eurotiales</taxon>
        <taxon>Aspergillaceae</taxon>
        <taxon>Penicillium</taxon>
    </lineage>
</organism>
<dbReference type="InterPro" id="IPR022085">
    <property type="entry name" value="OpdG"/>
</dbReference>
<dbReference type="Pfam" id="PF03959">
    <property type="entry name" value="FSH1"/>
    <property type="match status" value="1"/>
</dbReference>
<dbReference type="GeneID" id="27681266"/>
<dbReference type="STRING" id="27334.A0A0A2K355"/>
<dbReference type="GO" id="GO:0017000">
    <property type="term" value="P:antibiotic biosynthetic process"/>
    <property type="evidence" value="ECO:0007669"/>
    <property type="project" value="UniProtKB-ARBA"/>
</dbReference>
<dbReference type="RefSeq" id="XP_016602293.1">
    <property type="nucleotide sequence ID" value="XM_016745846.1"/>
</dbReference>
<evidence type="ECO:0000256" key="1">
    <source>
        <dbReference type="ARBA" id="ARBA00022801"/>
    </source>
</evidence>
<proteinExistence type="predicted"/>
<reference evidence="3 4" key="1">
    <citation type="journal article" date="2015" name="Mol. Plant Microbe Interact.">
        <title>Genome, transcriptome, and functional analyses of Penicillium expansum provide new insights into secondary metabolism and pathogenicity.</title>
        <authorList>
            <person name="Ballester A.R."/>
            <person name="Marcet-Houben M."/>
            <person name="Levin E."/>
            <person name="Sela N."/>
            <person name="Selma-Lazaro C."/>
            <person name="Carmona L."/>
            <person name="Wisniewski M."/>
            <person name="Droby S."/>
            <person name="Gonzalez-Candelas L."/>
            <person name="Gabaldon T."/>
        </authorList>
    </citation>
    <scope>NUCLEOTIDE SEQUENCE [LARGE SCALE GENOMIC DNA]</scope>
    <source>
        <strain evidence="3 4">MD-8</strain>
    </source>
</reference>
<dbReference type="VEuPathDB" id="FungiDB:PEXP_002180"/>
<dbReference type="GO" id="GO:0005737">
    <property type="term" value="C:cytoplasm"/>
    <property type="evidence" value="ECO:0007669"/>
    <property type="project" value="TreeGrafter"/>
</dbReference>
<dbReference type="EMBL" id="JQFZ01000034">
    <property type="protein sequence ID" value="KGO61501.1"/>
    <property type="molecule type" value="Genomic_DNA"/>
</dbReference>
<evidence type="ECO:0000313" key="4">
    <source>
        <dbReference type="Proteomes" id="UP000030143"/>
    </source>
</evidence>
<dbReference type="GO" id="GO:0019748">
    <property type="term" value="P:secondary metabolic process"/>
    <property type="evidence" value="ECO:0007669"/>
    <property type="project" value="TreeGrafter"/>
</dbReference>
<dbReference type="Gene3D" id="3.40.50.1820">
    <property type="entry name" value="alpha/beta hydrolase"/>
    <property type="match status" value="1"/>
</dbReference>
<dbReference type="PANTHER" id="PTHR48070:SF7">
    <property type="entry name" value="SERINE HYDROLASE FSH DOMAIN-CONTAINING PROTEIN-RELATED"/>
    <property type="match status" value="1"/>
</dbReference>
<dbReference type="GO" id="GO:0016787">
    <property type="term" value="F:hydrolase activity"/>
    <property type="evidence" value="ECO:0007669"/>
    <property type="project" value="UniProtKB-KW"/>
</dbReference>
<dbReference type="HOGENOM" id="CLU_492657_0_0_1"/>
<dbReference type="PANTHER" id="PTHR48070">
    <property type="entry name" value="ESTERASE OVCA2"/>
    <property type="match status" value="1"/>
</dbReference>
<dbReference type="InterPro" id="IPR029058">
    <property type="entry name" value="AB_hydrolase_fold"/>
</dbReference>
<dbReference type="GO" id="GO:0005634">
    <property type="term" value="C:nucleus"/>
    <property type="evidence" value="ECO:0007669"/>
    <property type="project" value="TreeGrafter"/>
</dbReference>
<sequence>MKVLCLHGKGTSGSIFRSQISTFRAKLPNDVQFDFVDGPFKSEAAPGVDIFYSPPYYAFWEHDGVDSVRATYAWLTDHIAKNGPYDLALMFSQGCVLGSSALLFHQEETPHLPPPFKAAVFVCGGASLNVLEEMGFHVSAKARERDLASRSALAQQASSSTLLAQGGDRWTGLETLNGGLSEAEVRNEITSPYRINVPTVHIYGSKDPRWAAGVHLSGICEPTKRRTYDHGGGHEIPRTNAPGGDGDFRPTLFIMSWDEMLKLTRAEESKEFKLFEALVNGDVTVEDTVQWIIATTMDRLENYGPGGTIEKADAITFIAILELAMQIDTTQYGPLVEFLGELKLYNAVDSSTGLVLKSQDGSRVWSHLPSLTFWAHEIWTDHECGRMTHLCDPDMEPDQQIRWAKLNIFLAQVTQAADVEYTSPLQVWISNAMDESHMGLCGLRHVFEEGIPSKQIASTAGLLSVCYWLICAGDRLWENVLNGRKYNKYDGRPGEMYSNRGWKGFERERWDIWVQGLREAKATCTTGQELVEDLIDRALSKIECVMSNEISSR</sequence>
<comment type="caution">
    <text evidence="3">The sequence shown here is derived from an EMBL/GenBank/DDBJ whole genome shotgun (WGS) entry which is preliminary data.</text>
</comment>
<keyword evidence="4" id="KW-1185">Reference proteome</keyword>
<dbReference type="InterPro" id="IPR050593">
    <property type="entry name" value="LovG"/>
</dbReference>
<dbReference type="Proteomes" id="UP000030143">
    <property type="component" value="Unassembled WGS sequence"/>
</dbReference>
<name>A0A0A2K355_PENEN</name>
<dbReference type="GO" id="GO:0072330">
    <property type="term" value="P:monocarboxylic acid biosynthetic process"/>
    <property type="evidence" value="ECO:0007669"/>
    <property type="project" value="UniProtKB-ARBA"/>
</dbReference>
<gene>
    <name evidence="3" type="ORF">PEX2_085760</name>
</gene>
<dbReference type="SUPFAM" id="SSF53474">
    <property type="entry name" value="alpha/beta-Hydrolases"/>
    <property type="match status" value="1"/>
</dbReference>